<dbReference type="PRINTS" id="PR00382">
    <property type="entry name" value="LIPIDTRNSFER"/>
</dbReference>
<dbReference type="PANTHER" id="PTHR33076">
    <property type="entry name" value="NON-SPECIFIC LIPID-TRANSFER PROTEIN 2-RELATED"/>
    <property type="match status" value="1"/>
</dbReference>
<dbReference type="AlphaFoldDB" id="A0A1J6HZ86"/>
<evidence type="ECO:0000256" key="1">
    <source>
        <dbReference type="ARBA" id="ARBA00009748"/>
    </source>
</evidence>
<dbReference type="STRING" id="49451.A0A1J6HZ86"/>
<dbReference type="Pfam" id="PF00234">
    <property type="entry name" value="Tryp_alpha_amyl"/>
    <property type="match status" value="1"/>
</dbReference>
<name>A0A1J6HZ86_NICAT</name>
<proteinExistence type="inferred from homology"/>
<comment type="caution">
    <text evidence="7">The sequence shown here is derived from an EMBL/GenBank/DDBJ whole genome shotgun (WGS) entry which is preliminary data.</text>
</comment>
<dbReference type="GeneID" id="109233405"/>
<keyword evidence="8" id="KW-1185">Reference proteome</keyword>
<dbReference type="OMA" id="GNCCNVI"/>
<dbReference type="GO" id="GO:0008289">
    <property type="term" value="F:lipid binding"/>
    <property type="evidence" value="ECO:0007669"/>
    <property type="project" value="UniProtKB-KW"/>
</dbReference>
<sequence>MDMVGKIACVVVLCMVMTAPYAEAAFTCGTIQGAMLSCLPYTQNRGPLGNCCNVIQALVSAAKTTQDRRTACTCLKKAYSVLKGIDLGKVAGIGAACGVNIPFKMSLSTDCNKVQ</sequence>
<keyword evidence="3 4" id="KW-0446">Lipid-binding</keyword>
<organism evidence="7 8">
    <name type="scientific">Nicotiana attenuata</name>
    <name type="common">Coyote tobacco</name>
    <dbReference type="NCBI Taxonomy" id="49451"/>
    <lineage>
        <taxon>Eukaryota</taxon>
        <taxon>Viridiplantae</taxon>
        <taxon>Streptophyta</taxon>
        <taxon>Embryophyta</taxon>
        <taxon>Tracheophyta</taxon>
        <taxon>Spermatophyta</taxon>
        <taxon>Magnoliopsida</taxon>
        <taxon>eudicotyledons</taxon>
        <taxon>Gunneridae</taxon>
        <taxon>Pentapetalae</taxon>
        <taxon>asterids</taxon>
        <taxon>lamiids</taxon>
        <taxon>Solanales</taxon>
        <taxon>Solanaceae</taxon>
        <taxon>Nicotianoideae</taxon>
        <taxon>Nicotianeae</taxon>
        <taxon>Nicotiana</taxon>
    </lineage>
</organism>
<dbReference type="Gramene" id="OIS98132">
    <property type="protein sequence ID" value="OIS98132"/>
    <property type="gene ID" value="A4A49_05156"/>
</dbReference>
<comment type="similarity">
    <text evidence="1 4">Belongs to the plant LTP family.</text>
</comment>
<feature type="domain" description="Bifunctional inhibitor/plant lipid transfer protein/seed storage helical" evidence="6">
    <location>
        <begin position="28"/>
        <end position="111"/>
    </location>
</feature>
<dbReference type="EMBL" id="MJEQ01037192">
    <property type="protein sequence ID" value="OIS98132.1"/>
    <property type="molecule type" value="Genomic_DNA"/>
</dbReference>
<dbReference type="SUPFAM" id="SSF47699">
    <property type="entry name" value="Bifunctional inhibitor/lipid-transfer protein/seed storage 2S albumin"/>
    <property type="match status" value="1"/>
</dbReference>
<evidence type="ECO:0000313" key="7">
    <source>
        <dbReference type="EMBL" id="OIS98132.1"/>
    </source>
</evidence>
<dbReference type="Gene3D" id="1.10.110.10">
    <property type="entry name" value="Plant lipid-transfer and hydrophobic proteins"/>
    <property type="match status" value="1"/>
</dbReference>
<keyword evidence="2 4" id="KW-0813">Transport</keyword>
<evidence type="ECO:0000256" key="2">
    <source>
        <dbReference type="ARBA" id="ARBA00022448"/>
    </source>
</evidence>
<evidence type="ECO:0000313" key="8">
    <source>
        <dbReference type="Proteomes" id="UP000187609"/>
    </source>
</evidence>
<dbReference type="SMART" id="SM00499">
    <property type="entry name" value="AAI"/>
    <property type="match status" value="1"/>
</dbReference>
<dbReference type="Proteomes" id="UP000187609">
    <property type="component" value="Unassembled WGS sequence"/>
</dbReference>
<dbReference type="CDD" id="cd01960">
    <property type="entry name" value="nsLTP1"/>
    <property type="match status" value="1"/>
</dbReference>
<evidence type="ECO:0000256" key="4">
    <source>
        <dbReference type="RuleBase" id="RU000628"/>
    </source>
</evidence>
<dbReference type="InterPro" id="IPR016140">
    <property type="entry name" value="Bifunc_inhib/LTP/seed_store"/>
</dbReference>
<keyword evidence="5" id="KW-0732">Signal</keyword>
<gene>
    <name evidence="7" type="primary">NLTP2_2</name>
    <name evidence="7" type="ORF">A4A49_05156</name>
</gene>
<dbReference type="InterPro" id="IPR000528">
    <property type="entry name" value="Plant_nsLTP"/>
</dbReference>
<protein>
    <recommendedName>
        <fullName evidence="4">Non-specific lipid-transfer protein</fullName>
    </recommendedName>
</protein>
<feature type="signal peptide" evidence="5">
    <location>
        <begin position="1"/>
        <end position="24"/>
    </location>
</feature>
<evidence type="ECO:0000259" key="6">
    <source>
        <dbReference type="SMART" id="SM00499"/>
    </source>
</evidence>
<dbReference type="InterPro" id="IPR036312">
    <property type="entry name" value="Bifun_inhib/LTP/seed_sf"/>
</dbReference>
<accession>A0A1J6HZ86</accession>
<evidence type="ECO:0000256" key="3">
    <source>
        <dbReference type="ARBA" id="ARBA00023121"/>
    </source>
</evidence>
<reference evidence="7" key="1">
    <citation type="submission" date="2016-11" db="EMBL/GenBank/DDBJ databases">
        <title>The genome of Nicotiana attenuata.</title>
        <authorList>
            <person name="Xu S."/>
            <person name="Brockmoeller T."/>
            <person name="Gaquerel E."/>
            <person name="Navarro A."/>
            <person name="Kuhl H."/>
            <person name="Gase K."/>
            <person name="Ling Z."/>
            <person name="Zhou W."/>
            <person name="Kreitzer C."/>
            <person name="Stanke M."/>
            <person name="Tang H."/>
            <person name="Lyons E."/>
            <person name="Pandey P."/>
            <person name="Pandey S.P."/>
            <person name="Timmermann B."/>
            <person name="Baldwin I.T."/>
        </authorList>
    </citation>
    <scope>NUCLEOTIDE SEQUENCE [LARGE SCALE GENOMIC DNA]</scope>
    <source>
        <strain evidence="7">UT</strain>
    </source>
</reference>
<dbReference type="GO" id="GO:0006869">
    <property type="term" value="P:lipid transport"/>
    <property type="evidence" value="ECO:0007669"/>
    <property type="project" value="InterPro"/>
</dbReference>
<evidence type="ECO:0000256" key="5">
    <source>
        <dbReference type="SAM" id="SignalP"/>
    </source>
</evidence>
<dbReference type="OrthoDB" id="1890443at2759"/>
<dbReference type="SMR" id="A0A1J6HZ86"/>
<dbReference type="KEGG" id="nau:109233405"/>
<feature type="chain" id="PRO_5012769186" description="Non-specific lipid-transfer protein" evidence="5">
    <location>
        <begin position="25"/>
        <end position="115"/>
    </location>
</feature>
<comment type="function">
    <text evidence="4">Plant non-specific lipid-transfer proteins transfer phospholipids as well as galactolipids across membranes. May play a role in wax or cutin deposition in the cell walls of expanding epidermal cells and certain secretory tissues.</text>
</comment>